<keyword evidence="1" id="KW-1185">Reference proteome</keyword>
<accession>A0AC58TDI0</accession>
<protein>
    <submittedName>
        <fullName evidence="2">Uncharacterized protein LOC142173571</fullName>
    </submittedName>
</protein>
<name>A0AC58TDI0_TOBAC</name>
<reference evidence="1" key="1">
    <citation type="journal article" date="2014" name="Nat. Commun.">
        <title>The tobacco genome sequence and its comparison with those of tomato and potato.</title>
        <authorList>
            <person name="Sierro N."/>
            <person name="Battey J.N."/>
            <person name="Ouadi S."/>
            <person name="Bakaher N."/>
            <person name="Bovet L."/>
            <person name="Willig A."/>
            <person name="Goepfert S."/>
            <person name="Peitsch M.C."/>
            <person name="Ivanov N.V."/>
        </authorList>
    </citation>
    <scope>NUCLEOTIDE SEQUENCE [LARGE SCALE GENOMIC DNA]</scope>
</reference>
<evidence type="ECO:0000313" key="2">
    <source>
        <dbReference type="RefSeq" id="XP_075095291.1"/>
    </source>
</evidence>
<sequence>MTLVNAAFDDKGFQGWRRLMLIVLSAKNKIEFINGACPPPAVTSKEYKPCSRCNDMVTSWFLNSLSKGIGDNVIYSKSADIWTTLEHRFGQSNGAKLYHSRKELSRLTQGINDIATYFTKLK</sequence>
<organism evidence="1 2">
    <name type="scientific">Nicotiana tabacum</name>
    <name type="common">Common tobacco</name>
    <dbReference type="NCBI Taxonomy" id="4097"/>
    <lineage>
        <taxon>Eukaryota</taxon>
        <taxon>Viridiplantae</taxon>
        <taxon>Streptophyta</taxon>
        <taxon>Embryophyta</taxon>
        <taxon>Tracheophyta</taxon>
        <taxon>Spermatophyta</taxon>
        <taxon>Magnoliopsida</taxon>
        <taxon>eudicotyledons</taxon>
        <taxon>Gunneridae</taxon>
        <taxon>Pentapetalae</taxon>
        <taxon>asterids</taxon>
        <taxon>lamiids</taxon>
        <taxon>Solanales</taxon>
        <taxon>Solanaceae</taxon>
        <taxon>Nicotianoideae</taxon>
        <taxon>Nicotianeae</taxon>
        <taxon>Nicotiana</taxon>
    </lineage>
</organism>
<dbReference type="RefSeq" id="XP_075095291.1">
    <property type="nucleotide sequence ID" value="XM_075239190.1"/>
</dbReference>
<dbReference type="Proteomes" id="UP000790787">
    <property type="component" value="Chromosome 19"/>
</dbReference>
<reference evidence="2" key="2">
    <citation type="submission" date="2025-08" db="UniProtKB">
        <authorList>
            <consortium name="RefSeq"/>
        </authorList>
    </citation>
    <scope>IDENTIFICATION</scope>
    <source>
        <tissue evidence="2">Leaf</tissue>
    </source>
</reference>
<evidence type="ECO:0000313" key="1">
    <source>
        <dbReference type="Proteomes" id="UP000790787"/>
    </source>
</evidence>
<gene>
    <name evidence="2" type="primary">LOC142173571</name>
</gene>
<proteinExistence type="predicted"/>